<sequence length="153" mass="16361">MSSLELKIPPLAQVAVFAGLMWLAARAVPALAFGFPGQLAAALLLAGAGALVAAAGVLAFRRAHTTVDPRDPAKSTELVATGIYRASRNPMYLGFLLALAGWGIFLGNVLALAALPLFVAAMNRLQIAPEERALRARFGESFTRYERSVRRWL</sequence>
<evidence type="ECO:0000313" key="7">
    <source>
        <dbReference type="Proteomes" id="UP000521868"/>
    </source>
</evidence>
<evidence type="ECO:0000256" key="4">
    <source>
        <dbReference type="ARBA" id="ARBA00023136"/>
    </source>
</evidence>
<keyword evidence="7" id="KW-1185">Reference proteome</keyword>
<name>A0A7X6DFP9_9BURK</name>
<dbReference type="AlphaFoldDB" id="A0A7X6DFP9"/>
<dbReference type="GO" id="GO:0012505">
    <property type="term" value="C:endomembrane system"/>
    <property type="evidence" value="ECO:0007669"/>
    <property type="project" value="UniProtKB-SubCell"/>
</dbReference>
<feature type="transmembrane region" description="Helical" evidence="5">
    <location>
        <begin position="12"/>
        <end position="33"/>
    </location>
</feature>
<comment type="subcellular location">
    <subcellularLocation>
        <location evidence="1">Endomembrane system</location>
        <topology evidence="1">Multi-pass membrane protein</topology>
    </subcellularLocation>
</comment>
<proteinExistence type="predicted"/>
<accession>A0A7X6DFP9</accession>
<keyword evidence="6" id="KW-0489">Methyltransferase</keyword>
<keyword evidence="2 5" id="KW-0812">Transmembrane</keyword>
<dbReference type="Pfam" id="PF04191">
    <property type="entry name" value="PEMT"/>
    <property type="match status" value="1"/>
</dbReference>
<evidence type="ECO:0000256" key="3">
    <source>
        <dbReference type="ARBA" id="ARBA00022989"/>
    </source>
</evidence>
<dbReference type="Proteomes" id="UP000521868">
    <property type="component" value="Unassembled WGS sequence"/>
</dbReference>
<keyword evidence="6" id="KW-0808">Transferase</keyword>
<organism evidence="6 7">
    <name type="scientific">Ramlibacter lithotrophicus</name>
    <dbReference type="NCBI Taxonomy" id="2606681"/>
    <lineage>
        <taxon>Bacteria</taxon>
        <taxon>Pseudomonadati</taxon>
        <taxon>Pseudomonadota</taxon>
        <taxon>Betaproteobacteria</taxon>
        <taxon>Burkholderiales</taxon>
        <taxon>Comamonadaceae</taxon>
        <taxon>Ramlibacter</taxon>
    </lineage>
</organism>
<keyword evidence="4 5" id="KW-0472">Membrane</keyword>
<feature type="transmembrane region" description="Helical" evidence="5">
    <location>
        <begin position="39"/>
        <end position="60"/>
    </location>
</feature>
<dbReference type="Gene3D" id="1.20.120.1630">
    <property type="match status" value="1"/>
</dbReference>
<dbReference type="RefSeq" id="WP_168107408.1">
    <property type="nucleotide sequence ID" value="NZ_VTOX01000003.1"/>
</dbReference>
<dbReference type="EMBL" id="VTOX01000003">
    <property type="protein sequence ID" value="NKE66292.1"/>
    <property type="molecule type" value="Genomic_DNA"/>
</dbReference>
<evidence type="ECO:0000256" key="5">
    <source>
        <dbReference type="SAM" id="Phobius"/>
    </source>
</evidence>
<evidence type="ECO:0000313" key="6">
    <source>
        <dbReference type="EMBL" id="NKE66292.1"/>
    </source>
</evidence>
<dbReference type="GO" id="GO:0008168">
    <property type="term" value="F:methyltransferase activity"/>
    <property type="evidence" value="ECO:0007669"/>
    <property type="project" value="UniProtKB-KW"/>
</dbReference>
<keyword evidence="3 5" id="KW-1133">Transmembrane helix</keyword>
<dbReference type="InterPro" id="IPR007318">
    <property type="entry name" value="Phopholipid_MeTrfase"/>
</dbReference>
<dbReference type="PANTHER" id="PTHR12714">
    <property type="entry name" value="PROTEIN-S ISOPRENYLCYSTEINE O-METHYLTRANSFERASE"/>
    <property type="match status" value="1"/>
</dbReference>
<gene>
    <name evidence="6" type="ORF">RAMLITH_10710</name>
</gene>
<reference evidence="6 7" key="1">
    <citation type="journal article" date="2020" name="Nature">
        <title>Bacterial chemolithoautotrophy via manganese oxidation.</title>
        <authorList>
            <person name="Yu H."/>
            <person name="Leadbetter J.R."/>
        </authorList>
    </citation>
    <scope>NUCLEOTIDE SEQUENCE [LARGE SCALE GENOMIC DNA]</scope>
    <source>
        <strain evidence="6 7">RBP-1</strain>
    </source>
</reference>
<dbReference type="GO" id="GO:0032259">
    <property type="term" value="P:methylation"/>
    <property type="evidence" value="ECO:0007669"/>
    <property type="project" value="UniProtKB-KW"/>
</dbReference>
<feature type="transmembrane region" description="Helical" evidence="5">
    <location>
        <begin position="92"/>
        <end position="119"/>
    </location>
</feature>
<protein>
    <submittedName>
        <fullName evidence="6">Isoprenylcysteine carboxylmethyltransferase family protein</fullName>
    </submittedName>
</protein>
<evidence type="ECO:0000256" key="2">
    <source>
        <dbReference type="ARBA" id="ARBA00022692"/>
    </source>
</evidence>
<comment type="caution">
    <text evidence="6">The sequence shown here is derived from an EMBL/GenBank/DDBJ whole genome shotgun (WGS) entry which is preliminary data.</text>
</comment>
<dbReference type="PANTHER" id="PTHR12714:SF24">
    <property type="entry name" value="SLR1182 PROTEIN"/>
    <property type="match status" value="1"/>
</dbReference>
<evidence type="ECO:0000256" key="1">
    <source>
        <dbReference type="ARBA" id="ARBA00004127"/>
    </source>
</evidence>